<proteinExistence type="predicted"/>
<dbReference type="Proteomes" id="UP000326837">
    <property type="component" value="Chromosome"/>
</dbReference>
<name>A0A5K7X9P9_9BACT</name>
<accession>A0A5K7X9P9</accession>
<dbReference type="AlphaFoldDB" id="A0A5K7X9P9"/>
<evidence type="ECO:0000313" key="2">
    <source>
        <dbReference type="Proteomes" id="UP000326837"/>
    </source>
</evidence>
<evidence type="ECO:0000313" key="1">
    <source>
        <dbReference type="EMBL" id="BBO32582.1"/>
    </source>
</evidence>
<gene>
    <name evidence="1" type="ORF">PLANPX_2194</name>
</gene>
<keyword evidence="2" id="KW-1185">Reference proteome</keyword>
<reference evidence="2" key="1">
    <citation type="submission" date="2019-10" db="EMBL/GenBank/DDBJ databases">
        <title>Lacipirellula parvula gen. nov., sp. nov., representing a lineage of planctomycetes widespread in freshwater anoxic habitats, and description of the family Lacipirellulaceae.</title>
        <authorList>
            <person name="Dedysh S.N."/>
            <person name="Kulichevskaya I.S."/>
            <person name="Beletsky A.V."/>
            <person name="Rakitin A.L."/>
            <person name="Mardanov A.V."/>
            <person name="Ivanova A.A."/>
            <person name="Saltykova V.X."/>
            <person name="Rijpstra W.I.C."/>
            <person name="Sinninghe Damste J.S."/>
            <person name="Ravin N.V."/>
        </authorList>
    </citation>
    <scope>NUCLEOTIDE SEQUENCE [LARGE SCALE GENOMIC DNA]</scope>
    <source>
        <strain evidence="2">PX69</strain>
    </source>
</reference>
<dbReference type="EMBL" id="AP021861">
    <property type="protein sequence ID" value="BBO32582.1"/>
    <property type="molecule type" value="Genomic_DNA"/>
</dbReference>
<evidence type="ECO:0008006" key="3">
    <source>
        <dbReference type="Google" id="ProtNLM"/>
    </source>
</evidence>
<dbReference type="KEGG" id="lpav:PLANPX_2194"/>
<protein>
    <recommendedName>
        <fullName evidence="3">TIGR04255 family protein</fullName>
    </recommendedName>
</protein>
<sequence length="277" mass="31864">MTRPLGSGDSIPPHWALPVRILNLWRTPSPMNPYSSLADDFYINMNLSTEMDLPSSRETVLHYFEQIQKQYPQMRNFYARDKNDFILEEDKDRGAYRWCSIEPRRICSGQVNPGSVEETLEQHRLTLELAPYALSVSPLDCEAMDLLMGFDFSYRGNHNQLIAEALGVCPALERIATIPGATIINYEPSFTFALDDECRIQCRFNIEPRTNAYQIRTNEFQEEQLSVYVTARQYGSLPPNQTYASMLDKLWDVCRDVVDNYVIDSVLQPLARTIALD</sequence>
<organism evidence="1 2">
    <name type="scientific">Lacipirellula parvula</name>
    <dbReference type="NCBI Taxonomy" id="2650471"/>
    <lineage>
        <taxon>Bacteria</taxon>
        <taxon>Pseudomonadati</taxon>
        <taxon>Planctomycetota</taxon>
        <taxon>Planctomycetia</taxon>
        <taxon>Pirellulales</taxon>
        <taxon>Lacipirellulaceae</taxon>
        <taxon>Lacipirellula</taxon>
    </lineage>
</organism>